<proteinExistence type="predicted"/>
<feature type="region of interest" description="Disordered" evidence="1">
    <location>
        <begin position="1"/>
        <end position="70"/>
    </location>
</feature>
<feature type="compositionally biased region" description="Polar residues" evidence="1">
    <location>
        <begin position="158"/>
        <end position="179"/>
    </location>
</feature>
<evidence type="ECO:0000313" key="3">
    <source>
        <dbReference type="Proteomes" id="UP000504636"/>
    </source>
</evidence>
<reference evidence="2 4" key="1">
    <citation type="journal article" date="2020" name="Stud. Mycol.">
        <title>101 Dothideomycetes genomes: a test case for predicting lifestyles and emergence of pathogens.</title>
        <authorList>
            <person name="Haridas S."/>
            <person name="Albert R."/>
            <person name="Binder M."/>
            <person name="Bloem J."/>
            <person name="Labutti K."/>
            <person name="Salamov A."/>
            <person name="Andreopoulos B."/>
            <person name="Baker S."/>
            <person name="Barry K."/>
            <person name="Bills G."/>
            <person name="Bluhm B."/>
            <person name="Cannon C."/>
            <person name="Castanera R."/>
            <person name="Culley D."/>
            <person name="Daum C."/>
            <person name="Ezra D."/>
            <person name="Gonzalez J."/>
            <person name="Henrissat B."/>
            <person name="Kuo A."/>
            <person name="Liang C."/>
            <person name="Lipzen A."/>
            <person name="Lutzoni F."/>
            <person name="Magnuson J."/>
            <person name="Mondo S."/>
            <person name="Nolan M."/>
            <person name="Ohm R."/>
            <person name="Pangilinan J."/>
            <person name="Park H.-J."/>
            <person name="Ramirez L."/>
            <person name="Alfaro M."/>
            <person name="Sun H."/>
            <person name="Tritt A."/>
            <person name="Yoshinaga Y."/>
            <person name="Zwiers L.-H."/>
            <person name="Turgeon B."/>
            <person name="Goodwin S."/>
            <person name="Spatafora J."/>
            <person name="Crous P."/>
            <person name="Grigoriev I."/>
        </authorList>
    </citation>
    <scope>NUCLEOTIDE SEQUENCE</scope>
    <source>
        <strain evidence="2 4">CBS 304.34</strain>
    </source>
</reference>
<dbReference type="Proteomes" id="UP000504636">
    <property type="component" value="Unplaced"/>
</dbReference>
<dbReference type="OrthoDB" id="10544990at2759"/>
<dbReference type="AlphaFoldDB" id="A0A6A6YWG3"/>
<accession>A0A6A6YWG3</accession>
<dbReference type="EMBL" id="MU003697">
    <property type="protein sequence ID" value="KAF2812237.1"/>
    <property type="molecule type" value="Genomic_DNA"/>
</dbReference>
<reference evidence="4" key="3">
    <citation type="submission" date="2025-04" db="UniProtKB">
        <authorList>
            <consortium name="RefSeq"/>
        </authorList>
    </citation>
    <scope>IDENTIFICATION</scope>
    <source>
        <strain evidence="4">CBS 304.34</strain>
    </source>
</reference>
<keyword evidence="3" id="KW-1185">Reference proteome</keyword>
<feature type="compositionally biased region" description="Basic residues" evidence="1">
    <location>
        <begin position="21"/>
        <end position="32"/>
    </location>
</feature>
<evidence type="ECO:0000313" key="4">
    <source>
        <dbReference type="RefSeq" id="XP_033579201.1"/>
    </source>
</evidence>
<evidence type="ECO:0000256" key="1">
    <source>
        <dbReference type="SAM" id="MobiDB-lite"/>
    </source>
</evidence>
<dbReference type="RefSeq" id="XP_033579201.1">
    <property type="nucleotide sequence ID" value="XM_033721908.1"/>
</dbReference>
<protein>
    <submittedName>
        <fullName evidence="2 4">Uncharacterized protein</fullName>
    </submittedName>
</protein>
<evidence type="ECO:0000313" key="2">
    <source>
        <dbReference type="EMBL" id="KAF2812237.1"/>
    </source>
</evidence>
<organism evidence="2">
    <name type="scientific">Mytilinidion resinicola</name>
    <dbReference type="NCBI Taxonomy" id="574789"/>
    <lineage>
        <taxon>Eukaryota</taxon>
        <taxon>Fungi</taxon>
        <taxon>Dikarya</taxon>
        <taxon>Ascomycota</taxon>
        <taxon>Pezizomycotina</taxon>
        <taxon>Dothideomycetes</taxon>
        <taxon>Pleosporomycetidae</taxon>
        <taxon>Mytilinidiales</taxon>
        <taxon>Mytilinidiaceae</taxon>
        <taxon>Mytilinidion</taxon>
    </lineage>
</organism>
<name>A0A6A6YWG3_9PEZI</name>
<sequence>MASPDDRAPRGPRRFYPPARVRTKGLLSRHRLPTASASISVLASRQGPTDTPRRGRTDTGYNTGPLGRDLPTVFGPVTPTLGPPPFSNTRVPQVQHAPLSTSHAFVVAMQALLGPMSGEQRAEVLFQLIDQARHIGAEIMGGPALEASLNQTNSLTIEGSPGQPQHDVSTLGRSASQQQRLRDISTLRGSRGQYQDESTVFEASPGHPYHDMEEDETSSRKAGIVIPSLPKGLVMAKPSLMGIPWELRQKILAEVFTLHGPVRGRRRFFHQTRLLRVACVNRQLREETTTFYYQNNTFFVRQYSKLVCEENCIRANPLIGMWLPPLPSPTAPILPSPPDYDRMNHRELEDAIASRGIRDLQYPSHGFTREEKIQALKNHDRRQQLELRTNPPWDSERWLSITNRDLITHAPYPADGENTMLIEENFVHIVNARDNGGVRVINLPKPSIRPLIRKVAVRLVPNEYEYNLSPVVGQAYFARRNGFTGLRTLQVVLVEDGFGQITKTPVDVDLEQEQIGVDFVVSKGLRSLIISLDREQSDCEAILRRYLDICRQQGLA</sequence>
<feature type="region of interest" description="Disordered" evidence="1">
    <location>
        <begin position="158"/>
        <end position="220"/>
    </location>
</feature>
<reference evidence="4" key="2">
    <citation type="submission" date="2020-04" db="EMBL/GenBank/DDBJ databases">
        <authorList>
            <consortium name="NCBI Genome Project"/>
        </authorList>
    </citation>
    <scope>NUCLEOTIDE SEQUENCE</scope>
    <source>
        <strain evidence="4">CBS 304.34</strain>
    </source>
</reference>
<gene>
    <name evidence="2 4" type="ORF">BDZ99DRAFT_474441</name>
</gene>
<dbReference type="GeneID" id="54462801"/>